<organism evidence="1 2">
    <name type="scientific">Panagrolaimus sp. PS1159</name>
    <dbReference type="NCBI Taxonomy" id="55785"/>
    <lineage>
        <taxon>Eukaryota</taxon>
        <taxon>Metazoa</taxon>
        <taxon>Ecdysozoa</taxon>
        <taxon>Nematoda</taxon>
        <taxon>Chromadorea</taxon>
        <taxon>Rhabditida</taxon>
        <taxon>Tylenchina</taxon>
        <taxon>Panagrolaimomorpha</taxon>
        <taxon>Panagrolaimoidea</taxon>
        <taxon>Panagrolaimidae</taxon>
        <taxon>Panagrolaimus</taxon>
    </lineage>
</organism>
<dbReference type="Proteomes" id="UP000887580">
    <property type="component" value="Unplaced"/>
</dbReference>
<name>A0AC35FN85_9BILA</name>
<proteinExistence type="predicted"/>
<dbReference type="WBParaSite" id="PS1159_v2.g19120.t1">
    <property type="protein sequence ID" value="PS1159_v2.g19120.t1"/>
    <property type="gene ID" value="PS1159_v2.g19120"/>
</dbReference>
<accession>A0AC35FN85</accession>
<reference evidence="2" key="1">
    <citation type="submission" date="2022-11" db="UniProtKB">
        <authorList>
            <consortium name="WormBaseParasite"/>
        </authorList>
    </citation>
    <scope>IDENTIFICATION</scope>
</reference>
<sequence length="419" mass="48012">MGAQFINGDKNPLFELAEKLGVVDHIVGDFEHFDDATFRYGNCPIQLSDLEAYQEFVTPLDDKYHYVAYNDKERSYDETVKTMYDRDYAEFLKVQNATSGFRRKVFDSLTLTYRSYFEFEYAAKWEDLSLRAITEWDDLDEPGNGVSYSTTKIGYAAIISHLTSQIPSSKLHLNHRIANIDYSGEKTKITLVNGTVIEYEFDYVIVTSAIGHLKKFARKMFTPQLPKRLLKAIDKIGMGTSAKIFLEYSDTTWMDSFLSPLPVAGCQGRKELGTIESEFNTFQKVPWAPNLFMGWIAGYGPEKVDKLSDEELSKILTQLFRDIYRNSSIPEPTAIIRQKWTTNDLFGGSYSYVSYGQAQSRIRHSDMSIPVRKNGKIRIQFAGEATHHRIFQTAVGAFLSGRRESDRILDDIKRNSFKI</sequence>
<evidence type="ECO:0000313" key="1">
    <source>
        <dbReference type="Proteomes" id="UP000887580"/>
    </source>
</evidence>
<evidence type="ECO:0000313" key="2">
    <source>
        <dbReference type="WBParaSite" id="PS1159_v2.g19120.t1"/>
    </source>
</evidence>
<protein>
    <submittedName>
        <fullName evidence="2">Amine oxidase domain-containing protein</fullName>
    </submittedName>
</protein>